<dbReference type="PANTHER" id="PTHR34614">
    <property type="match status" value="1"/>
</dbReference>
<accession>A0A0F0CJC8</accession>
<dbReference type="PANTHER" id="PTHR34614:SF2">
    <property type="entry name" value="TRANSPOSASE IS4-LIKE DOMAIN-CONTAINING PROTEIN"/>
    <property type="match status" value="1"/>
</dbReference>
<dbReference type="GO" id="GO:0006313">
    <property type="term" value="P:DNA transposition"/>
    <property type="evidence" value="ECO:0007669"/>
    <property type="project" value="InterPro"/>
</dbReference>
<dbReference type="InterPro" id="IPR012337">
    <property type="entry name" value="RNaseH-like_sf"/>
</dbReference>
<name>A0A0F0CJC8_9BACT</name>
<keyword evidence="1" id="KW-0175">Coiled coil</keyword>
<dbReference type="AlphaFoldDB" id="A0A0F0CJC8"/>
<dbReference type="InterPro" id="IPR047654">
    <property type="entry name" value="IS1634_transpos"/>
</dbReference>
<evidence type="ECO:0000313" key="4">
    <source>
        <dbReference type="Proteomes" id="UP000033428"/>
    </source>
</evidence>
<dbReference type="PATRIC" id="fig|1609969.3.peg.2929"/>
<keyword evidence="4" id="KW-1185">Reference proteome</keyword>
<organism evidence="3 4">
    <name type="scientific">Candidatus Omnitrophus magneticus</name>
    <dbReference type="NCBI Taxonomy" id="1609969"/>
    <lineage>
        <taxon>Bacteria</taxon>
        <taxon>Pseudomonadati</taxon>
        <taxon>Candidatus Omnitrophota</taxon>
        <taxon>Candidatus Omnitrophus</taxon>
    </lineage>
</organism>
<gene>
    <name evidence="3" type="ORF">OMAG_002724</name>
</gene>
<dbReference type="NCBIfam" id="NF033559">
    <property type="entry name" value="transpos_IS1634"/>
    <property type="match status" value="1"/>
</dbReference>
<evidence type="ECO:0000259" key="2">
    <source>
        <dbReference type="Pfam" id="PF01609"/>
    </source>
</evidence>
<sequence length="511" mass="60690">MRLERPREWGACWLALEMWNFLGLDNFWSKHLTPSRKGTNWLNVLKTLVTYRWISAGSEWRLHRQWFKSSAMADLLGEDDSIALDDTLYRCLDLLHAPKKDLFSFLSERWKTLFNISYDVLLYDLTSTYFEADSKDNERLKKFGYSRDKRSDCVQVVIALIVTKEGFPVAYEVMPGNTQDRTTLPGFLKKIETVYGKLNRLWIMDRGIPTEESLKKMREHNADYLVGTPRGKLSKLEKQLLKEPWKKVQENVKVKLIREEKELYILTFSNGRRDKERSMRQRRLRNLYERLKELKELKDMKKITRDELLMKLGTERKEAGRIWNIIDIRIKMKNEKISGDTFNFKINREKLREQQFKEGTYLLRTNLQDGEPEELWQRYILLTEIEQAFKELKSDLHLRPVYHQLDNRIEAHIFVSFLAYCLQITLKQQAKQHAPGITPRAILEKFKTMQMIDVHLPTTDGRELILPRYTYPEKDIALLLYKLKLKLPNQPPPKIQYQPNKCGADLLPKTQ</sequence>
<dbReference type="InterPro" id="IPR002559">
    <property type="entry name" value="Transposase_11"/>
</dbReference>
<dbReference type="Pfam" id="PF01609">
    <property type="entry name" value="DDE_Tnp_1"/>
    <property type="match status" value="1"/>
</dbReference>
<dbReference type="GO" id="GO:0003677">
    <property type="term" value="F:DNA binding"/>
    <property type="evidence" value="ECO:0007669"/>
    <property type="project" value="InterPro"/>
</dbReference>
<evidence type="ECO:0000256" key="1">
    <source>
        <dbReference type="SAM" id="Coils"/>
    </source>
</evidence>
<dbReference type="SUPFAM" id="SSF53098">
    <property type="entry name" value="Ribonuclease H-like"/>
    <property type="match status" value="1"/>
</dbReference>
<reference evidence="3 4" key="1">
    <citation type="submission" date="2015-02" db="EMBL/GenBank/DDBJ databases">
        <title>Single-cell genomics of uncultivated deep-branching MTB reveals a conserved set of magnetosome genes.</title>
        <authorList>
            <person name="Kolinko S."/>
            <person name="Richter M."/>
            <person name="Glockner F.O."/>
            <person name="Brachmann A."/>
            <person name="Schuler D."/>
        </authorList>
    </citation>
    <scope>NUCLEOTIDE SEQUENCE [LARGE SCALE GENOMIC DNA]</scope>
    <source>
        <strain evidence="3">SKK-01</strain>
    </source>
</reference>
<comment type="caution">
    <text evidence="3">The sequence shown here is derived from an EMBL/GenBank/DDBJ whole genome shotgun (WGS) entry which is preliminary data.</text>
</comment>
<dbReference type="GO" id="GO:0004803">
    <property type="term" value="F:transposase activity"/>
    <property type="evidence" value="ECO:0007669"/>
    <property type="project" value="InterPro"/>
</dbReference>
<dbReference type="Proteomes" id="UP000033428">
    <property type="component" value="Unassembled WGS sequence"/>
</dbReference>
<feature type="coiled-coil region" evidence="1">
    <location>
        <begin position="277"/>
        <end position="304"/>
    </location>
</feature>
<dbReference type="EMBL" id="JYNY01000592">
    <property type="protein sequence ID" value="KJJ83408.1"/>
    <property type="molecule type" value="Genomic_DNA"/>
</dbReference>
<proteinExistence type="predicted"/>
<feature type="domain" description="Transposase IS4-like" evidence="2">
    <location>
        <begin position="137"/>
        <end position="422"/>
    </location>
</feature>
<evidence type="ECO:0000313" key="3">
    <source>
        <dbReference type="EMBL" id="KJJ83408.1"/>
    </source>
</evidence>
<protein>
    <submittedName>
        <fullName evidence="3">Transposase IS4 family protein</fullName>
    </submittedName>
</protein>